<dbReference type="PANTHER" id="PTHR40051:SF1">
    <property type="entry name" value="YOLD-LIKE FAMILY PROTEIN"/>
    <property type="match status" value="1"/>
</dbReference>
<reference evidence="1 2" key="1">
    <citation type="submission" date="2023-04" db="EMBL/GenBank/DDBJ databases">
        <title>Genome sequence of Halobacillus naozhouensis KACC 21980.</title>
        <authorList>
            <person name="Kim S."/>
            <person name="Heo J."/>
            <person name="Kwon S.-W."/>
        </authorList>
    </citation>
    <scope>NUCLEOTIDE SEQUENCE [LARGE SCALE GENOMIC DNA]</scope>
    <source>
        <strain evidence="1 2">KCTC 13234</strain>
    </source>
</reference>
<gene>
    <name evidence="1" type="ORF">P9989_07850</name>
</gene>
<dbReference type="InterPro" id="IPR014962">
    <property type="entry name" value="YolD"/>
</dbReference>
<dbReference type="Pfam" id="PF08863">
    <property type="entry name" value="YolD"/>
    <property type="match status" value="1"/>
</dbReference>
<name>A0ABY8J5U1_9BACI</name>
<organism evidence="1 2">
    <name type="scientific">Halobacillus naozhouensis</name>
    <dbReference type="NCBI Taxonomy" id="554880"/>
    <lineage>
        <taxon>Bacteria</taxon>
        <taxon>Bacillati</taxon>
        <taxon>Bacillota</taxon>
        <taxon>Bacilli</taxon>
        <taxon>Bacillales</taxon>
        <taxon>Bacillaceae</taxon>
        <taxon>Halobacillus</taxon>
    </lineage>
</organism>
<evidence type="ECO:0000313" key="2">
    <source>
        <dbReference type="Proteomes" id="UP001221597"/>
    </source>
</evidence>
<dbReference type="Proteomes" id="UP001221597">
    <property type="component" value="Chromosome"/>
</dbReference>
<dbReference type="EMBL" id="CP121671">
    <property type="protein sequence ID" value="WFT76266.1"/>
    <property type="molecule type" value="Genomic_DNA"/>
</dbReference>
<dbReference type="RefSeq" id="WP_283078220.1">
    <property type="nucleotide sequence ID" value="NZ_CP121671.1"/>
</dbReference>
<accession>A0ABY8J5U1</accession>
<sequence length="110" mass="12874">MEPKDRGTIKWTALMMPEHVEMIQKLWKEDEGEEKKVLDESQVEENSFALQRAMNDGLPVELKYHNGFKYISVKVKIKGLDPYTKKVRCAAPNKESLKVKFEDIFKVIFL</sequence>
<evidence type="ECO:0000313" key="1">
    <source>
        <dbReference type="EMBL" id="WFT76266.1"/>
    </source>
</evidence>
<protein>
    <submittedName>
        <fullName evidence="1">YolD-like family protein</fullName>
    </submittedName>
</protein>
<dbReference type="PANTHER" id="PTHR40051">
    <property type="entry name" value="IG HYPOTHETICAL 15966"/>
    <property type="match status" value="1"/>
</dbReference>
<proteinExistence type="predicted"/>
<keyword evidence="2" id="KW-1185">Reference proteome</keyword>